<feature type="non-terminal residue" evidence="2">
    <location>
        <position position="154"/>
    </location>
</feature>
<feature type="compositionally biased region" description="Basic and acidic residues" evidence="1">
    <location>
        <begin position="131"/>
        <end position="154"/>
    </location>
</feature>
<name>A0AAV5TDP0_9BILA</name>
<keyword evidence="3" id="KW-1185">Reference proteome</keyword>
<feature type="region of interest" description="Disordered" evidence="1">
    <location>
        <begin position="108"/>
        <end position="154"/>
    </location>
</feature>
<organism evidence="2 3">
    <name type="scientific">Pristionchus entomophagus</name>
    <dbReference type="NCBI Taxonomy" id="358040"/>
    <lineage>
        <taxon>Eukaryota</taxon>
        <taxon>Metazoa</taxon>
        <taxon>Ecdysozoa</taxon>
        <taxon>Nematoda</taxon>
        <taxon>Chromadorea</taxon>
        <taxon>Rhabditida</taxon>
        <taxon>Rhabditina</taxon>
        <taxon>Diplogasteromorpha</taxon>
        <taxon>Diplogasteroidea</taxon>
        <taxon>Neodiplogasteridae</taxon>
        <taxon>Pristionchus</taxon>
    </lineage>
</organism>
<feature type="non-terminal residue" evidence="2">
    <location>
        <position position="1"/>
    </location>
</feature>
<dbReference type="AlphaFoldDB" id="A0AAV5TDP0"/>
<feature type="compositionally biased region" description="Basic residues" evidence="1">
    <location>
        <begin position="120"/>
        <end position="129"/>
    </location>
</feature>
<protein>
    <submittedName>
        <fullName evidence="2">Uncharacterized protein</fullName>
    </submittedName>
</protein>
<gene>
    <name evidence="2" type="ORF">PENTCL1PPCAC_14373</name>
</gene>
<evidence type="ECO:0000313" key="2">
    <source>
        <dbReference type="EMBL" id="GMS92198.1"/>
    </source>
</evidence>
<evidence type="ECO:0000313" key="3">
    <source>
        <dbReference type="Proteomes" id="UP001432027"/>
    </source>
</evidence>
<evidence type="ECO:0000256" key="1">
    <source>
        <dbReference type="SAM" id="MobiDB-lite"/>
    </source>
</evidence>
<sequence>ILGRLFERRKRFHSHPCSTQRGRVCRTSPRRRLPVHSLGRKNDERGPCQARQQGHPDRHLCAYDHQRKDHRERRALVLSQCHADSRCWTRLLRVRRQDAIHVRSRLRRQRGEYHRDPRRSQHAHRHGRPYRAQERAHVLKQERSPIRLAISDHR</sequence>
<accession>A0AAV5TDP0</accession>
<feature type="region of interest" description="Disordered" evidence="1">
    <location>
        <begin position="33"/>
        <end position="56"/>
    </location>
</feature>
<proteinExistence type="predicted"/>
<dbReference type="EMBL" id="BTSX01000004">
    <property type="protein sequence ID" value="GMS92198.1"/>
    <property type="molecule type" value="Genomic_DNA"/>
</dbReference>
<feature type="compositionally biased region" description="Basic and acidic residues" evidence="1">
    <location>
        <begin position="109"/>
        <end position="119"/>
    </location>
</feature>
<comment type="caution">
    <text evidence="2">The sequence shown here is derived from an EMBL/GenBank/DDBJ whole genome shotgun (WGS) entry which is preliminary data.</text>
</comment>
<reference evidence="2" key="1">
    <citation type="submission" date="2023-10" db="EMBL/GenBank/DDBJ databases">
        <title>Genome assembly of Pristionchus species.</title>
        <authorList>
            <person name="Yoshida K."/>
            <person name="Sommer R.J."/>
        </authorList>
    </citation>
    <scope>NUCLEOTIDE SEQUENCE</scope>
    <source>
        <strain evidence="2">RS0144</strain>
    </source>
</reference>
<dbReference type="Proteomes" id="UP001432027">
    <property type="component" value="Unassembled WGS sequence"/>
</dbReference>